<dbReference type="SUPFAM" id="SSF81321">
    <property type="entry name" value="Family A G protein-coupled receptor-like"/>
    <property type="match status" value="1"/>
</dbReference>
<protein>
    <submittedName>
        <fullName evidence="12">Uncharacterized protein</fullName>
    </submittedName>
</protein>
<evidence type="ECO:0000256" key="1">
    <source>
        <dbReference type="ARBA" id="ARBA00004651"/>
    </source>
</evidence>
<dbReference type="CDD" id="cd00637">
    <property type="entry name" value="7tm_classA_rhodopsin-like"/>
    <property type="match status" value="1"/>
</dbReference>
<dbReference type="GO" id="GO:0016493">
    <property type="term" value="F:C-C chemokine receptor activity"/>
    <property type="evidence" value="ECO:0007669"/>
    <property type="project" value="TreeGrafter"/>
</dbReference>
<evidence type="ECO:0000313" key="12">
    <source>
        <dbReference type="EMBL" id="CAH1792909.1"/>
    </source>
</evidence>
<dbReference type="GO" id="GO:0005886">
    <property type="term" value="C:plasma membrane"/>
    <property type="evidence" value="ECO:0007669"/>
    <property type="project" value="UniProtKB-SubCell"/>
</dbReference>
<feature type="transmembrane region" description="Helical" evidence="11">
    <location>
        <begin position="281"/>
        <end position="301"/>
    </location>
</feature>
<dbReference type="Pfam" id="PF00001">
    <property type="entry name" value="7tm_1"/>
    <property type="match status" value="1"/>
</dbReference>
<dbReference type="AlphaFoldDB" id="A0A8J1Y6U7"/>
<keyword evidence="2" id="KW-1003">Cell membrane</keyword>
<comment type="caution">
    <text evidence="12">The sequence shown here is derived from an EMBL/GenBank/DDBJ whole genome shotgun (WGS) entry which is preliminary data.</text>
</comment>
<keyword evidence="3 9" id="KW-0812">Transmembrane</keyword>
<evidence type="ECO:0000256" key="8">
    <source>
        <dbReference type="ARBA" id="ARBA00023224"/>
    </source>
</evidence>
<feature type="transmembrane region" description="Helical" evidence="11">
    <location>
        <begin position="313"/>
        <end position="337"/>
    </location>
</feature>
<feature type="transmembrane region" description="Helical" evidence="11">
    <location>
        <begin position="115"/>
        <end position="136"/>
    </location>
</feature>
<dbReference type="OrthoDB" id="8732677at2759"/>
<dbReference type="PANTHER" id="PTHR24228:SF55">
    <property type="entry name" value="G-PROTEIN COUPLED RECEPTOR 75-RELATED"/>
    <property type="match status" value="1"/>
</dbReference>
<comment type="subcellular location">
    <subcellularLocation>
        <location evidence="1">Cell membrane</location>
        <topology evidence="1">Multi-pass membrane protein</topology>
    </subcellularLocation>
</comment>
<keyword evidence="8 9" id="KW-0807">Transducer</keyword>
<evidence type="ECO:0000256" key="11">
    <source>
        <dbReference type="SAM" id="Phobius"/>
    </source>
</evidence>
<keyword evidence="4 11" id="KW-1133">Transmembrane helix</keyword>
<evidence type="ECO:0000256" key="5">
    <source>
        <dbReference type="ARBA" id="ARBA00023040"/>
    </source>
</evidence>
<feature type="transmembrane region" description="Helical" evidence="11">
    <location>
        <begin position="157"/>
        <end position="177"/>
    </location>
</feature>
<keyword evidence="5 9" id="KW-0297">G-protein coupled receptor</keyword>
<dbReference type="PANTHER" id="PTHR24228">
    <property type="entry name" value="B2 BRADYKININ RECEPTOR/ANGIOTENSIN II RECEPTOR"/>
    <property type="match status" value="1"/>
</dbReference>
<evidence type="ECO:0000256" key="2">
    <source>
        <dbReference type="ARBA" id="ARBA00022475"/>
    </source>
</evidence>
<keyword evidence="13" id="KW-1185">Reference proteome</keyword>
<organism evidence="12 13">
    <name type="scientific">Owenia fusiformis</name>
    <name type="common">Polychaete worm</name>
    <dbReference type="NCBI Taxonomy" id="6347"/>
    <lineage>
        <taxon>Eukaryota</taxon>
        <taxon>Metazoa</taxon>
        <taxon>Spiralia</taxon>
        <taxon>Lophotrochozoa</taxon>
        <taxon>Annelida</taxon>
        <taxon>Polychaeta</taxon>
        <taxon>Sedentaria</taxon>
        <taxon>Canalipalpata</taxon>
        <taxon>Sabellida</taxon>
        <taxon>Oweniida</taxon>
        <taxon>Oweniidae</taxon>
        <taxon>Owenia</taxon>
    </lineage>
</organism>
<dbReference type="PROSITE" id="PS00237">
    <property type="entry name" value="G_PROTEIN_RECEP_F1_1"/>
    <property type="match status" value="1"/>
</dbReference>
<feature type="transmembrane region" description="Helical" evidence="11">
    <location>
        <begin position="203"/>
        <end position="229"/>
    </location>
</feature>
<evidence type="ECO:0000256" key="3">
    <source>
        <dbReference type="ARBA" id="ARBA00022692"/>
    </source>
</evidence>
<dbReference type="InterPro" id="IPR000276">
    <property type="entry name" value="GPCR_Rhodpsn"/>
</dbReference>
<evidence type="ECO:0000256" key="6">
    <source>
        <dbReference type="ARBA" id="ARBA00023136"/>
    </source>
</evidence>
<name>A0A8J1Y6U7_OWEFU</name>
<feature type="transmembrane region" description="Helical" evidence="11">
    <location>
        <begin position="79"/>
        <end position="103"/>
    </location>
</feature>
<evidence type="ECO:0000256" key="7">
    <source>
        <dbReference type="ARBA" id="ARBA00023170"/>
    </source>
</evidence>
<proteinExistence type="inferred from homology"/>
<dbReference type="PRINTS" id="PR00237">
    <property type="entry name" value="GPCRRHODOPSN"/>
</dbReference>
<dbReference type="Gene3D" id="1.20.1070.10">
    <property type="entry name" value="Rhodopsin 7-helix transmembrane proteins"/>
    <property type="match status" value="1"/>
</dbReference>
<keyword evidence="7 9" id="KW-0675">Receptor</keyword>
<reference evidence="12" key="1">
    <citation type="submission" date="2022-03" db="EMBL/GenBank/DDBJ databases">
        <authorList>
            <person name="Martin C."/>
        </authorList>
    </citation>
    <scope>NUCLEOTIDE SEQUENCE</scope>
</reference>
<sequence length="477" mass="52239">MTTMIAYTEEAQTIHPDNLNLNGTLNGTCWTFPNSIHLATLLTSTIIVVVVIVLGCFGNGLVLLSAAQCRSPRVNIDILIINLAGTDFLMCTFFVSIYLYLLFAAPDNPAVFCHAIQFLVCTCALLSLTTQVIIAMHRFTRVVWHTKGTLSLLKAGLILAGLWLFSLGVSIGGVLHVSGSWDSHWEDCLAMINSCNRKKNNFVLFYLGPVCLVSFTLIIIAYSVIAHAVRKQSNLKHSPTISRTATPRQSPYKVPAGVPEDNARPSSAFLQQLSFQKVFKALSTCLVVTLSVLICWGPLIVTQFIEYFTGESLVLFQVKISGIGLIFLSSALNPYIYAQNSTTLKQKIVSLHRTLVVECRRCSRCKKTKLKPMNPSVLDGEHDVINRIKSSHAETQHTLHIGSPHAKRKVDRSAGPSQTHRIRSGTNTGIQTRAHALVHAEQTSCMATHTPPIGSPISSTVVLCKHEPLPIANTADC</sequence>
<dbReference type="InterPro" id="IPR017452">
    <property type="entry name" value="GPCR_Rhodpsn_7TM"/>
</dbReference>
<evidence type="ECO:0000256" key="4">
    <source>
        <dbReference type="ARBA" id="ARBA00022989"/>
    </source>
</evidence>
<evidence type="ECO:0000256" key="10">
    <source>
        <dbReference type="SAM" id="MobiDB-lite"/>
    </source>
</evidence>
<comment type="similarity">
    <text evidence="9">Belongs to the G-protein coupled receptor 1 family.</text>
</comment>
<feature type="transmembrane region" description="Helical" evidence="11">
    <location>
        <begin position="41"/>
        <end position="67"/>
    </location>
</feature>
<feature type="region of interest" description="Disordered" evidence="10">
    <location>
        <begin position="395"/>
        <end position="428"/>
    </location>
</feature>
<feature type="compositionally biased region" description="Polar residues" evidence="10">
    <location>
        <begin position="415"/>
        <end position="428"/>
    </location>
</feature>
<evidence type="ECO:0000256" key="9">
    <source>
        <dbReference type="RuleBase" id="RU000688"/>
    </source>
</evidence>
<accession>A0A8J1Y6U7</accession>
<dbReference type="Proteomes" id="UP000749559">
    <property type="component" value="Unassembled WGS sequence"/>
</dbReference>
<evidence type="ECO:0000313" key="13">
    <source>
        <dbReference type="Proteomes" id="UP000749559"/>
    </source>
</evidence>
<dbReference type="EMBL" id="CAIIXF020000008">
    <property type="protein sequence ID" value="CAH1792909.1"/>
    <property type="molecule type" value="Genomic_DNA"/>
</dbReference>
<dbReference type="PROSITE" id="PS50262">
    <property type="entry name" value="G_PROTEIN_RECEP_F1_2"/>
    <property type="match status" value="1"/>
</dbReference>
<keyword evidence="6 11" id="KW-0472">Membrane</keyword>
<gene>
    <name evidence="12" type="ORF">OFUS_LOCUS17824</name>
</gene>